<protein>
    <recommendedName>
        <fullName evidence="4">Cupin domain protein</fullName>
    </recommendedName>
</protein>
<evidence type="ECO:0000313" key="3">
    <source>
        <dbReference type="Proteomes" id="UP000076079"/>
    </source>
</evidence>
<evidence type="ECO:0000313" key="2">
    <source>
        <dbReference type="EMBL" id="AMY11951.1"/>
    </source>
</evidence>
<dbReference type="STRING" id="1855912.LuPra_05221"/>
<keyword evidence="1" id="KW-0732">Signal</keyword>
<accession>A0A143PU92</accession>
<feature type="chain" id="PRO_5007512032" description="Cupin domain protein" evidence="1">
    <location>
        <begin position="24"/>
        <end position="129"/>
    </location>
</feature>
<sequence precursor="true">MNRMLYLIAGVVIGSLLTGGAAAVSSPGPARQDPLKQGPQYYKVLLENDEVRVLEYRLKPGEKEQLHSHPEGVVYGFNDSTIRVTSADGAVTQSIGKAGDVYWRKALTHALENIGDTEVHSLAFEIKRH</sequence>
<dbReference type="KEGG" id="abac:LuPra_05221"/>
<dbReference type="OrthoDB" id="676420at2"/>
<feature type="signal peptide" evidence="1">
    <location>
        <begin position="1"/>
        <end position="23"/>
    </location>
</feature>
<dbReference type="EMBL" id="CP015136">
    <property type="protein sequence ID" value="AMY11951.1"/>
    <property type="molecule type" value="Genomic_DNA"/>
</dbReference>
<dbReference type="SUPFAM" id="SSF51182">
    <property type="entry name" value="RmlC-like cupins"/>
    <property type="match status" value="1"/>
</dbReference>
<dbReference type="Gene3D" id="2.60.120.10">
    <property type="entry name" value="Jelly Rolls"/>
    <property type="match status" value="1"/>
</dbReference>
<dbReference type="Proteomes" id="UP000076079">
    <property type="component" value="Chromosome"/>
</dbReference>
<proteinExistence type="predicted"/>
<organism evidence="2 3">
    <name type="scientific">Luteitalea pratensis</name>
    <dbReference type="NCBI Taxonomy" id="1855912"/>
    <lineage>
        <taxon>Bacteria</taxon>
        <taxon>Pseudomonadati</taxon>
        <taxon>Acidobacteriota</taxon>
        <taxon>Vicinamibacteria</taxon>
        <taxon>Vicinamibacterales</taxon>
        <taxon>Vicinamibacteraceae</taxon>
        <taxon>Luteitalea</taxon>
    </lineage>
</organism>
<dbReference type="InterPro" id="IPR011051">
    <property type="entry name" value="RmlC_Cupin_sf"/>
</dbReference>
<reference evidence="3" key="2">
    <citation type="submission" date="2016-04" db="EMBL/GenBank/DDBJ databases">
        <title>First Complete Genome Sequence of a Subdivision 6 Acidobacterium.</title>
        <authorList>
            <person name="Huang S."/>
            <person name="Vieira S."/>
            <person name="Bunk B."/>
            <person name="Riedel T."/>
            <person name="Sproeer C."/>
            <person name="Overmann J."/>
        </authorList>
    </citation>
    <scope>NUCLEOTIDE SEQUENCE [LARGE SCALE GENOMIC DNA]</scope>
    <source>
        <strain evidence="3">DSM 100886 HEG_-6_39</strain>
    </source>
</reference>
<dbReference type="AlphaFoldDB" id="A0A143PU92"/>
<evidence type="ECO:0008006" key="4">
    <source>
        <dbReference type="Google" id="ProtNLM"/>
    </source>
</evidence>
<evidence type="ECO:0000256" key="1">
    <source>
        <dbReference type="SAM" id="SignalP"/>
    </source>
</evidence>
<reference evidence="2 3" key="1">
    <citation type="journal article" date="2016" name="Genome Announc.">
        <title>First Complete Genome Sequence of a Subdivision 6 Acidobacterium Strain.</title>
        <authorList>
            <person name="Huang S."/>
            <person name="Vieira S."/>
            <person name="Bunk B."/>
            <person name="Riedel T."/>
            <person name="Sproer C."/>
            <person name="Overmann J."/>
        </authorList>
    </citation>
    <scope>NUCLEOTIDE SEQUENCE [LARGE SCALE GENOMIC DNA]</scope>
    <source>
        <strain evidence="3">DSM 100886 HEG_-6_39</strain>
    </source>
</reference>
<gene>
    <name evidence="2" type="ORF">LuPra_05221</name>
</gene>
<dbReference type="RefSeq" id="WP_110173454.1">
    <property type="nucleotide sequence ID" value="NZ_CP015136.1"/>
</dbReference>
<dbReference type="InterPro" id="IPR014710">
    <property type="entry name" value="RmlC-like_jellyroll"/>
</dbReference>
<name>A0A143PU92_LUTPR</name>
<keyword evidence="3" id="KW-1185">Reference proteome</keyword>